<evidence type="ECO:0000313" key="9">
    <source>
        <dbReference type="Proteomes" id="UP000066284"/>
    </source>
</evidence>
<dbReference type="Pfam" id="PF21982">
    <property type="entry name" value="RecX_HTH1"/>
    <property type="match status" value="1"/>
</dbReference>
<evidence type="ECO:0000256" key="4">
    <source>
        <dbReference type="ARBA" id="ARBA00022490"/>
    </source>
</evidence>
<keyword evidence="9" id="KW-1185">Reference proteome</keyword>
<organism evidence="8 9">
    <name type="scientific">Candidatus Nitrospira inopinata</name>
    <dbReference type="NCBI Taxonomy" id="1715989"/>
    <lineage>
        <taxon>Bacteria</taxon>
        <taxon>Pseudomonadati</taxon>
        <taxon>Nitrospirota</taxon>
        <taxon>Nitrospiria</taxon>
        <taxon>Nitrospirales</taxon>
        <taxon>Nitrospiraceae</taxon>
        <taxon>Nitrospira</taxon>
    </lineage>
</organism>
<dbReference type="KEGG" id="nio:NITINOP_2528"/>
<comment type="function">
    <text evidence="5">Modulates RecA activity.</text>
</comment>
<dbReference type="HAMAP" id="MF_01114">
    <property type="entry name" value="RecX"/>
    <property type="match status" value="1"/>
</dbReference>
<sequence>MTSGRIGRSDRVVKQPLQEEGKWLQLAVGYLAVRDRTSLQVRHLLHRKGVSRTQIERVVRRLFQLGYLNDRAYAERWITGRLARRPTGRERLKAELAEKGIDPATIEDLLRNLPDEMTLARSALDVLRRTGREMTPIQTVRRLRQRGFDEETIRCMIGEDRLTHEGPGS</sequence>
<name>A0A0S4KSQ9_9BACT</name>
<dbReference type="InterPro" id="IPR053926">
    <property type="entry name" value="RecX_HTH_1st"/>
</dbReference>
<proteinExistence type="inferred from homology"/>
<reference evidence="9" key="1">
    <citation type="submission" date="2015-09" db="EMBL/GenBank/DDBJ databases">
        <authorList>
            <person name="Daims H."/>
        </authorList>
    </citation>
    <scope>NUCLEOTIDE SEQUENCE [LARGE SCALE GENOMIC DNA]</scope>
</reference>
<dbReference type="GO" id="GO:0006282">
    <property type="term" value="P:regulation of DNA repair"/>
    <property type="evidence" value="ECO:0007669"/>
    <property type="project" value="UniProtKB-UniRule"/>
</dbReference>
<feature type="domain" description="RecX second three-helical" evidence="6">
    <location>
        <begin position="69"/>
        <end position="110"/>
    </location>
</feature>
<keyword evidence="4 5" id="KW-0963">Cytoplasm</keyword>
<comment type="similarity">
    <text evidence="2 5">Belongs to the RecX family.</text>
</comment>
<evidence type="ECO:0000259" key="7">
    <source>
        <dbReference type="Pfam" id="PF21982"/>
    </source>
</evidence>
<dbReference type="OrthoDB" id="9813859at2"/>
<dbReference type="Gene3D" id="1.10.10.10">
    <property type="entry name" value="Winged helix-like DNA-binding domain superfamily/Winged helix DNA-binding domain"/>
    <property type="match status" value="2"/>
</dbReference>
<dbReference type="Proteomes" id="UP000066284">
    <property type="component" value="Chromosome 1"/>
</dbReference>
<evidence type="ECO:0000256" key="5">
    <source>
        <dbReference type="HAMAP-Rule" id="MF_01114"/>
    </source>
</evidence>
<feature type="domain" description="RecX first three-helical" evidence="7">
    <location>
        <begin position="25"/>
        <end position="62"/>
    </location>
</feature>
<dbReference type="InterPro" id="IPR053924">
    <property type="entry name" value="RecX_HTH_2nd"/>
</dbReference>
<evidence type="ECO:0000313" key="8">
    <source>
        <dbReference type="EMBL" id="CUQ67500.1"/>
    </source>
</evidence>
<evidence type="ECO:0000256" key="2">
    <source>
        <dbReference type="ARBA" id="ARBA00009695"/>
    </source>
</evidence>
<dbReference type="EMBL" id="LN885086">
    <property type="protein sequence ID" value="CUQ67500.1"/>
    <property type="molecule type" value="Genomic_DNA"/>
</dbReference>
<dbReference type="PANTHER" id="PTHR33602">
    <property type="entry name" value="REGULATORY PROTEIN RECX FAMILY PROTEIN"/>
    <property type="match status" value="1"/>
</dbReference>
<protein>
    <recommendedName>
        <fullName evidence="3 5">Regulatory protein RecX</fullName>
    </recommendedName>
</protein>
<dbReference type="GO" id="GO:0005737">
    <property type="term" value="C:cytoplasm"/>
    <property type="evidence" value="ECO:0007669"/>
    <property type="project" value="UniProtKB-SubCell"/>
</dbReference>
<dbReference type="PANTHER" id="PTHR33602:SF1">
    <property type="entry name" value="REGULATORY PROTEIN RECX FAMILY PROTEIN"/>
    <property type="match status" value="1"/>
</dbReference>
<dbReference type="STRING" id="1715989.NITINOP_2528"/>
<evidence type="ECO:0000256" key="1">
    <source>
        <dbReference type="ARBA" id="ARBA00004496"/>
    </source>
</evidence>
<evidence type="ECO:0000256" key="3">
    <source>
        <dbReference type="ARBA" id="ARBA00018111"/>
    </source>
</evidence>
<accession>A0A0S4KSQ9</accession>
<gene>
    <name evidence="5" type="primary">recX</name>
    <name evidence="8" type="ORF">NITINOP_2528</name>
</gene>
<dbReference type="InterPro" id="IPR003783">
    <property type="entry name" value="Regulatory_RecX"/>
</dbReference>
<dbReference type="RefSeq" id="WP_062485942.1">
    <property type="nucleotide sequence ID" value="NZ_LN885086.1"/>
</dbReference>
<dbReference type="AlphaFoldDB" id="A0A0S4KSQ9"/>
<dbReference type="InterPro" id="IPR036388">
    <property type="entry name" value="WH-like_DNA-bd_sf"/>
</dbReference>
<comment type="subcellular location">
    <subcellularLocation>
        <location evidence="1 5">Cytoplasm</location>
    </subcellularLocation>
</comment>
<dbReference type="Pfam" id="PF02631">
    <property type="entry name" value="RecX_HTH2"/>
    <property type="match status" value="1"/>
</dbReference>
<evidence type="ECO:0000259" key="6">
    <source>
        <dbReference type="Pfam" id="PF02631"/>
    </source>
</evidence>